<dbReference type="EMBL" id="GG662645">
    <property type="protein sequence ID" value="EAR99012.1"/>
    <property type="molecule type" value="Genomic_DNA"/>
</dbReference>
<name>Q23R29_TETTS</name>
<dbReference type="InParanoid" id="Q23R29"/>
<keyword evidence="2" id="KW-1185">Reference proteome</keyword>
<protein>
    <submittedName>
        <fullName evidence="1">Uncharacterized protein</fullName>
    </submittedName>
</protein>
<evidence type="ECO:0000313" key="1">
    <source>
        <dbReference type="EMBL" id="EAR99012.1"/>
    </source>
</evidence>
<dbReference type="KEGG" id="tet:TTHERM_00850540"/>
<reference evidence="2" key="1">
    <citation type="journal article" date="2006" name="PLoS Biol.">
        <title>Macronuclear genome sequence of the ciliate Tetrahymena thermophila, a model eukaryote.</title>
        <authorList>
            <person name="Eisen J.A."/>
            <person name="Coyne R.S."/>
            <person name="Wu M."/>
            <person name="Wu D."/>
            <person name="Thiagarajan M."/>
            <person name="Wortman J.R."/>
            <person name="Badger J.H."/>
            <person name="Ren Q."/>
            <person name="Amedeo P."/>
            <person name="Jones K.M."/>
            <person name="Tallon L.J."/>
            <person name="Delcher A.L."/>
            <person name="Salzberg S.L."/>
            <person name="Silva J.C."/>
            <person name="Haas B.J."/>
            <person name="Majoros W.H."/>
            <person name="Farzad M."/>
            <person name="Carlton J.M."/>
            <person name="Smith R.K. Jr."/>
            <person name="Garg J."/>
            <person name="Pearlman R.E."/>
            <person name="Karrer K.M."/>
            <person name="Sun L."/>
            <person name="Manning G."/>
            <person name="Elde N.C."/>
            <person name="Turkewitz A.P."/>
            <person name="Asai D.J."/>
            <person name="Wilkes D.E."/>
            <person name="Wang Y."/>
            <person name="Cai H."/>
            <person name="Collins K."/>
            <person name="Stewart B.A."/>
            <person name="Lee S.R."/>
            <person name="Wilamowska K."/>
            <person name="Weinberg Z."/>
            <person name="Ruzzo W.L."/>
            <person name="Wloga D."/>
            <person name="Gaertig J."/>
            <person name="Frankel J."/>
            <person name="Tsao C.-C."/>
            <person name="Gorovsky M.A."/>
            <person name="Keeling P.J."/>
            <person name="Waller R.F."/>
            <person name="Patron N.J."/>
            <person name="Cherry J.M."/>
            <person name="Stover N.A."/>
            <person name="Krieger C.J."/>
            <person name="del Toro C."/>
            <person name="Ryder H.F."/>
            <person name="Williamson S.C."/>
            <person name="Barbeau R.A."/>
            <person name="Hamilton E.P."/>
            <person name="Orias E."/>
        </authorList>
    </citation>
    <scope>NUCLEOTIDE SEQUENCE [LARGE SCALE GENOMIC DNA]</scope>
    <source>
        <strain evidence="2">SB210</strain>
    </source>
</reference>
<sequence length="83" mass="10264">MVSLPFFNFFREQKSTGYFDSEKKDKPNKAIKRIFHKYFFVLTLFNQGQSVSCEEKMQTRQSKKRSSLNRIFLEIWRRYYFEI</sequence>
<dbReference type="Proteomes" id="UP000009168">
    <property type="component" value="Unassembled WGS sequence"/>
</dbReference>
<organism evidence="1 2">
    <name type="scientific">Tetrahymena thermophila (strain SB210)</name>
    <dbReference type="NCBI Taxonomy" id="312017"/>
    <lineage>
        <taxon>Eukaryota</taxon>
        <taxon>Sar</taxon>
        <taxon>Alveolata</taxon>
        <taxon>Ciliophora</taxon>
        <taxon>Intramacronucleata</taxon>
        <taxon>Oligohymenophorea</taxon>
        <taxon>Hymenostomatida</taxon>
        <taxon>Tetrahymenina</taxon>
        <taxon>Tetrahymenidae</taxon>
        <taxon>Tetrahymena</taxon>
    </lineage>
</organism>
<gene>
    <name evidence="1" type="ORF">TTHERM_00850540</name>
</gene>
<proteinExistence type="predicted"/>
<evidence type="ECO:0000313" key="2">
    <source>
        <dbReference type="Proteomes" id="UP000009168"/>
    </source>
</evidence>
<dbReference type="GeneID" id="7841737"/>
<dbReference type="AlphaFoldDB" id="Q23R29"/>
<dbReference type="HOGENOM" id="CLU_2547614_0_0_1"/>
<dbReference type="RefSeq" id="XP_001019257.1">
    <property type="nucleotide sequence ID" value="XM_001019257.1"/>
</dbReference>
<accession>Q23R29</accession>